<proteinExistence type="predicted"/>
<reference evidence="2" key="1">
    <citation type="submission" date="2023-03" db="EMBL/GenBank/DDBJ databases">
        <title>Massive genome expansion in bonnet fungi (Mycena s.s.) driven by repeated elements and novel gene families across ecological guilds.</title>
        <authorList>
            <consortium name="Lawrence Berkeley National Laboratory"/>
            <person name="Harder C.B."/>
            <person name="Miyauchi S."/>
            <person name="Viragh M."/>
            <person name="Kuo A."/>
            <person name="Thoen E."/>
            <person name="Andreopoulos B."/>
            <person name="Lu D."/>
            <person name="Skrede I."/>
            <person name="Drula E."/>
            <person name="Henrissat B."/>
            <person name="Morin E."/>
            <person name="Kohler A."/>
            <person name="Barry K."/>
            <person name="LaButti K."/>
            <person name="Morin E."/>
            <person name="Salamov A."/>
            <person name="Lipzen A."/>
            <person name="Mereny Z."/>
            <person name="Hegedus B."/>
            <person name="Baldrian P."/>
            <person name="Stursova M."/>
            <person name="Weitz H."/>
            <person name="Taylor A."/>
            <person name="Grigoriev I.V."/>
            <person name="Nagy L.G."/>
            <person name="Martin F."/>
            <person name="Kauserud H."/>
        </authorList>
    </citation>
    <scope>NUCLEOTIDE SEQUENCE</scope>
    <source>
        <strain evidence="2">CBHHK067</strain>
    </source>
</reference>
<dbReference type="Proteomes" id="UP001221757">
    <property type="component" value="Unassembled WGS sequence"/>
</dbReference>
<protein>
    <submittedName>
        <fullName evidence="2">Uncharacterized protein</fullName>
    </submittedName>
</protein>
<comment type="caution">
    <text evidence="2">The sequence shown here is derived from an EMBL/GenBank/DDBJ whole genome shotgun (WGS) entry which is preliminary data.</text>
</comment>
<dbReference type="SUPFAM" id="SSF55486">
    <property type="entry name" value="Metalloproteases ('zincins'), catalytic domain"/>
    <property type="match status" value="1"/>
</dbReference>
<name>A0AAD7GD73_MYCRO</name>
<evidence type="ECO:0000313" key="2">
    <source>
        <dbReference type="EMBL" id="KAJ7680051.1"/>
    </source>
</evidence>
<feature type="signal peptide" evidence="1">
    <location>
        <begin position="1"/>
        <end position="20"/>
    </location>
</feature>
<accession>A0AAD7GD73</accession>
<dbReference type="AlphaFoldDB" id="A0AAD7GD73"/>
<keyword evidence="3" id="KW-1185">Reference proteome</keyword>
<sequence>MRRGHCRVFLCFGLASFSWAFPLISRTFSEVNLPPLTLQPQQIDFSTFDLTSSLPPAYITLSMPIALPASCATYVGAEQECTSEMTALTVAFEDCGDMFTVCRCADAQMSTDTVLDRLGRVPVGLRRYVGVVIVLNDTEPNAYTLFNGDIHFFGDCAMDTWVHEMTHAFDFASPTPQSNSSDWAAALAGDSCVPDDYSLTNRVEDFAQVGVLKTYILLHGGTLPPGFVVDCMANQLAFVDSLALYDPGPLFGNTCHIIDNGPVARFVCASVQPITRI</sequence>
<evidence type="ECO:0000256" key="1">
    <source>
        <dbReference type="SAM" id="SignalP"/>
    </source>
</evidence>
<gene>
    <name evidence="2" type="ORF">B0H17DRAFT_943512</name>
</gene>
<keyword evidence="1" id="KW-0732">Signal</keyword>
<feature type="chain" id="PRO_5042013835" evidence="1">
    <location>
        <begin position="21"/>
        <end position="277"/>
    </location>
</feature>
<evidence type="ECO:0000313" key="3">
    <source>
        <dbReference type="Proteomes" id="UP001221757"/>
    </source>
</evidence>
<dbReference type="EMBL" id="JARKIE010000124">
    <property type="protein sequence ID" value="KAJ7680051.1"/>
    <property type="molecule type" value="Genomic_DNA"/>
</dbReference>
<organism evidence="2 3">
    <name type="scientific">Mycena rosella</name>
    <name type="common">Pink bonnet</name>
    <name type="synonym">Agaricus rosellus</name>
    <dbReference type="NCBI Taxonomy" id="1033263"/>
    <lineage>
        <taxon>Eukaryota</taxon>
        <taxon>Fungi</taxon>
        <taxon>Dikarya</taxon>
        <taxon>Basidiomycota</taxon>
        <taxon>Agaricomycotina</taxon>
        <taxon>Agaricomycetes</taxon>
        <taxon>Agaricomycetidae</taxon>
        <taxon>Agaricales</taxon>
        <taxon>Marasmiineae</taxon>
        <taxon>Mycenaceae</taxon>
        <taxon>Mycena</taxon>
    </lineage>
</organism>